<dbReference type="RefSeq" id="WP_345424755.1">
    <property type="nucleotide sequence ID" value="NZ_AP031496.1"/>
</dbReference>
<protein>
    <submittedName>
        <fullName evidence="1">Uncharacterized protein</fullName>
    </submittedName>
</protein>
<reference evidence="2" key="1">
    <citation type="journal article" date="2019" name="Int. J. Syst. Evol. Microbiol.">
        <title>The Global Catalogue of Microorganisms (GCM) 10K type strain sequencing project: providing services to taxonomists for standard genome sequencing and annotation.</title>
        <authorList>
            <consortium name="The Broad Institute Genomics Platform"/>
            <consortium name="The Broad Institute Genome Sequencing Center for Infectious Disease"/>
            <person name="Wu L."/>
            <person name="Ma J."/>
        </authorList>
    </citation>
    <scope>NUCLEOTIDE SEQUENCE [LARGE SCALE GENOMIC DNA]</scope>
    <source>
        <strain evidence="2">JCM 19134</strain>
    </source>
</reference>
<dbReference type="AlphaFoldDB" id="A0AAV3U5P9"/>
<sequence length="141" mass="15088">MDRYTEAKITIAKVIELAYSQNKGLTYSIIAQKGNAKLTIDQNGKAIISGTAGVVVISEGVDATKIGAKIKRANITFSNEDGMNIGYSGTIDYGVAKVSVIGTFNLEALITSCSGLLCKAARALKGRHRAYDEELKRIMVN</sequence>
<proteinExistence type="predicted"/>
<evidence type="ECO:0000313" key="2">
    <source>
        <dbReference type="Proteomes" id="UP001409585"/>
    </source>
</evidence>
<accession>A0AAV3U5P9</accession>
<comment type="caution">
    <text evidence="1">The sequence shown here is derived from an EMBL/GenBank/DDBJ whole genome shotgun (WGS) entry which is preliminary data.</text>
</comment>
<gene>
    <name evidence="1" type="ORF">GCM10025791_32770</name>
</gene>
<name>A0AAV3U5P9_9ALTE</name>
<dbReference type="Proteomes" id="UP001409585">
    <property type="component" value="Unassembled WGS sequence"/>
</dbReference>
<organism evidence="1 2">
    <name type="scientific">Halioxenophilus aromaticivorans</name>
    <dbReference type="NCBI Taxonomy" id="1306992"/>
    <lineage>
        <taxon>Bacteria</taxon>
        <taxon>Pseudomonadati</taxon>
        <taxon>Pseudomonadota</taxon>
        <taxon>Gammaproteobacteria</taxon>
        <taxon>Alteromonadales</taxon>
        <taxon>Alteromonadaceae</taxon>
        <taxon>Halioxenophilus</taxon>
    </lineage>
</organism>
<evidence type="ECO:0000313" key="1">
    <source>
        <dbReference type="EMBL" id="GAA4949934.1"/>
    </source>
</evidence>
<dbReference type="EMBL" id="BAABLX010000028">
    <property type="protein sequence ID" value="GAA4949934.1"/>
    <property type="molecule type" value="Genomic_DNA"/>
</dbReference>
<keyword evidence="2" id="KW-1185">Reference proteome</keyword>